<organism evidence="3 4">
    <name type="scientific">Thalassiosira pseudonana</name>
    <name type="common">Marine diatom</name>
    <name type="synonym">Cyclotella nana</name>
    <dbReference type="NCBI Taxonomy" id="35128"/>
    <lineage>
        <taxon>Eukaryota</taxon>
        <taxon>Sar</taxon>
        <taxon>Stramenopiles</taxon>
        <taxon>Ochrophyta</taxon>
        <taxon>Bacillariophyta</taxon>
        <taxon>Coscinodiscophyceae</taxon>
        <taxon>Thalassiosirophycidae</taxon>
        <taxon>Thalassiosirales</taxon>
        <taxon>Thalassiosiraceae</taxon>
        <taxon>Thalassiosira</taxon>
    </lineage>
</organism>
<dbReference type="HOGENOM" id="CLU_386143_0_0_1"/>
<dbReference type="PANTHER" id="PTHR47942">
    <property type="entry name" value="TETRATRICOPEPTIDE REPEAT (TPR)-LIKE SUPERFAMILY PROTEIN-RELATED"/>
    <property type="match status" value="1"/>
</dbReference>
<dbReference type="KEGG" id="tps:THAPSDRAFT_5677"/>
<dbReference type="InterPro" id="IPR051222">
    <property type="entry name" value="PPR/CCM1_RNA-binding"/>
</dbReference>
<keyword evidence="4" id="KW-1185">Reference proteome</keyword>
<evidence type="ECO:0000256" key="1">
    <source>
        <dbReference type="ARBA" id="ARBA00022737"/>
    </source>
</evidence>
<dbReference type="STRING" id="35128.B8C3K9"/>
<dbReference type="PROSITE" id="PS51375">
    <property type="entry name" value="PPR"/>
    <property type="match status" value="1"/>
</dbReference>
<name>B8C3K9_THAPS</name>
<evidence type="ECO:0000313" key="4">
    <source>
        <dbReference type="Proteomes" id="UP000001449"/>
    </source>
</evidence>
<dbReference type="InParanoid" id="B8C3K9"/>
<evidence type="ECO:0000313" key="3">
    <source>
        <dbReference type="EMBL" id="EED92582.1"/>
    </source>
</evidence>
<reference evidence="3 4" key="1">
    <citation type="journal article" date="2004" name="Science">
        <title>The genome of the diatom Thalassiosira pseudonana: ecology, evolution, and metabolism.</title>
        <authorList>
            <person name="Armbrust E.V."/>
            <person name="Berges J.A."/>
            <person name="Bowler C."/>
            <person name="Green B.R."/>
            <person name="Martinez D."/>
            <person name="Putnam N.H."/>
            <person name="Zhou S."/>
            <person name="Allen A.E."/>
            <person name="Apt K.E."/>
            <person name="Bechner M."/>
            <person name="Brzezinski M.A."/>
            <person name="Chaal B.K."/>
            <person name="Chiovitti A."/>
            <person name="Davis A.K."/>
            <person name="Demarest M.S."/>
            <person name="Detter J.C."/>
            <person name="Glavina T."/>
            <person name="Goodstein D."/>
            <person name="Hadi M.Z."/>
            <person name="Hellsten U."/>
            <person name="Hildebrand M."/>
            <person name="Jenkins B.D."/>
            <person name="Jurka J."/>
            <person name="Kapitonov V.V."/>
            <person name="Kroger N."/>
            <person name="Lau W.W."/>
            <person name="Lane T.W."/>
            <person name="Larimer F.W."/>
            <person name="Lippmeier J.C."/>
            <person name="Lucas S."/>
            <person name="Medina M."/>
            <person name="Montsant A."/>
            <person name="Obornik M."/>
            <person name="Parker M.S."/>
            <person name="Palenik B."/>
            <person name="Pazour G.J."/>
            <person name="Richardson P.M."/>
            <person name="Rynearson T.A."/>
            <person name="Saito M.A."/>
            <person name="Schwartz D.C."/>
            <person name="Thamatrakoln K."/>
            <person name="Valentin K."/>
            <person name="Vardi A."/>
            <person name="Wilkerson F.P."/>
            <person name="Rokhsar D.S."/>
        </authorList>
    </citation>
    <scope>NUCLEOTIDE SEQUENCE [LARGE SCALE GENOMIC DNA]</scope>
    <source>
        <strain evidence="3 4">CCMP1335</strain>
    </source>
</reference>
<sequence>MANLIDQWISNGEYRYLGAQQAELLAKRLIMERGGGNDDVAWGMYHLDSLINYLNQLYSDNEFVDKILSIVTTFEKAYVEDIEVPYKSIITSLCKCQTAHAATAAEQILNRFETRLDSEDGTVDTANKYFHSNPPTTETYNASMLKLQKEEYANCEPDIVTFTKVLSVLAMGKSDAGRAVQLLDEMLQLSSNDSYKYDVRPRNKHFNIVLGLMADSETVNKDTLEKATAYVQLMETLVERDADDRINQDEYYSSNDFYQDDFGLHQSSKPDTVTFNTLISIADRARQPEIAEEILEDMIKRSSDGDKMVQPDIFSFNTVLSAWSRSKKSNVGVKTAEILHRMQELADKGDTNVKPDNTSLTTVINSLIASSGKKREAPMQAEQIIQRMEENKDSAIRPDAVTYTSLMKCWIQSGRSKAMNRSIEILDILEQRYREGHEECKPDALAYNVALNAIAKNKAPDSAERAEALLQRMREQYYAGDKDLAPNVSSFTTVMATWARSRRPDAAKQADRLLNEMHEMHESGVSVAAPNSFAYSTCILAWAKTGHKNAGERAESLLKRMVLCHNDGFDNIAPNVISYTNAMEAWIGSKQPHALERVESILEKMIEQSKAGDENVAPTTTTFNVVLKAIRQSSEPLKHQKALQVVNRMKAMYESGDKRVKPNVATYNSVRAIMFMSRSCIFLANISSQLLQFSSSLLVHTLKAMPQPNLLPFPWY</sequence>
<dbReference type="Gene3D" id="1.25.40.10">
    <property type="entry name" value="Tetratricopeptide repeat domain"/>
    <property type="match status" value="5"/>
</dbReference>
<dbReference type="GO" id="GO:0006397">
    <property type="term" value="P:mRNA processing"/>
    <property type="evidence" value="ECO:0000318"/>
    <property type="project" value="GO_Central"/>
</dbReference>
<feature type="repeat" description="PPR" evidence="2">
    <location>
        <begin position="271"/>
        <end position="301"/>
    </location>
</feature>
<evidence type="ECO:0000256" key="2">
    <source>
        <dbReference type="PROSITE-ProRule" id="PRU00708"/>
    </source>
</evidence>
<dbReference type="InterPro" id="IPR011990">
    <property type="entry name" value="TPR-like_helical_dom_sf"/>
</dbReference>
<gene>
    <name evidence="3" type="ORF">THAPSDRAFT_5677</name>
</gene>
<dbReference type="GO" id="GO:0005737">
    <property type="term" value="C:cytoplasm"/>
    <property type="evidence" value="ECO:0000318"/>
    <property type="project" value="GO_Central"/>
</dbReference>
<reference evidence="3 4" key="2">
    <citation type="journal article" date="2008" name="Nature">
        <title>The Phaeodactylum genome reveals the evolutionary history of diatom genomes.</title>
        <authorList>
            <person name="Bowler C."/>
            <person name="Allen A.E."/>
            <person name="Badger J.H."/>
            <person name="Grimwood J."/>
            <person name="Jabbari K."/>
            <person name="Kuo A."/>
            <person name="Maheswari U."/>
            <person name="Martens C."/>
            <person name="Maumus F."/>
            <person name="Otillar R.P."/>
            <person name="Rayko E."/>
            <person name="Salamov A."/>
            <person name="Vandepoele K."/>
            <person name="Beszteri B."/>
            <person name="Gruber A."/>
            <person name="Heijde M."/>
            <person name="Katinka M."/>
            <person name="Mock T."/>
            <person name="Valentin K."/>
            <person name="Verret F."/>
            <person name="Berges J.A."/>
            <person name="Brownlee C."/>
            <person name="Cadoret J.P."/>
            <person name="Chiovitti A."/>
            <person name="Choi C.J."/>
            <person name="Coesel S."/>
            <person name="De Martino A."/>
            <person name="Detter J.C."/>
            <person name="Durkin C."/>
            <person name="Falciatore A."/>
            <person name="Fournet J."/>
            <person name="Haruta M."/>
            <person name="Huysman M.J."/>
            <person name="Jenkins B.D."/>
            <person name="Jiroutova K."/>
            <person name="Jorgensen R.E."/>
            <person name="Joubert Y."/>
            <person name="Kaplan A."/>
            <person name="Kroger N."/>
            <person name="Kroth P.G."/>
            <person name="La Roche J."/>
            <person name="Lindquist E."/>
            <person name="Lommer M."/>
            <person name="Martin-Jezequel V."/>
            <person name="Lopez P.J."/>
            <person name="Lucas S."/>
            <person name="Mangogna M."/>
            <person name="McGinnis K."/>
            <person name="Medlin L.K."/>
            <person name="Montsant A."/>
            <person name="Oudot-Le Secq M.P."/>
            <person name="Napoli C."/>
            <person name="Obornik M."/>
            <person name="Parker M.S."/>
            <person name="Petit J.L."/>
            <person name="Porcel B.M."/>
            <person name="Poulsen N."/>
            <person name="Robison M."/>
            <person name="Rychlewski L."/>
            <person name="Rynearson T.A."/>
            <person name="Schmutz J."/>
            <person name="Shapiro H."/>
            <person name="Siaut M."/>
            <person name="Stanley M."/>
            <person name="Sussman M.R."/>
            <person name="Taylor A.R."/>
            <person name="Vardi A."/>
            <person name="von Dassow P."/>
            <person name="Vyverman W."/>
            <person name="Willis A."/>
            <person name="Wyrwicz L.S."/>
            <person name="Rokhsar D.S."/>
            <person name="Weissenbach J."/>
            <person name="Armbrust E.V."/>
            <person name="Green B.R."/>
            <person name="Van de Peer Y."/>
            <person name="Grigoriev I.V."/>
        </authorList>
    </citation>
    <scope>NUCLEOTIDE SEQUENCE [LARGE SCALE GENOMIC DNA]</scope>
    <source>
        <strain evidence="3 4">CCMP1335</strain>
    </source>
</reference>
<dbReference type="eggNOG" id="KOG4197">
    <property type="taxonomic scope" value="Eukaryota"/>
</dbReference>
<dbReference type="PANTHER" id="PTHR47942:SF63">
    <property type="entry name" value="PENTATRICOPEPTIDE REPEAT-CONTAINING PROTEIN"/>
    <property type="match status" value="1"/>
</dbReference>
<protein>
    <recommendedName>
        <fullName evidence="5">Pentacotripeptide-repeat region of PRORP domain-containing protein</fullName>
    </recommendedName>
</protein>
<keyword evidence="1" id="KW-0677">Repeat</keyword>
<proteinExistence type="predicted"/>
<evidence type="ECO:0008006" key="5">
    <source>
        <dbReference type="Google" id="ProtNLM"/>
    </source>
</evidence>
<accession>B8C3K9</accession>
<dbReference type="InterPro" id="IPR002885">
    <property type="entry name" value="PPR_rpt"/>
</dbReference>
<dbReference type="PaxDb" id="35128-Thaps5677"/>
<dbReference type="GO" id="GO:0003729">
    <property type="term" value="F:mRNA binding"/>
    <property type="evidence" value="ECO:0000318"/>
    <property type="project" value="GO_Central"/>
</dbReference>
<dbReference type="RefSeq" id="XP_002290830.1">
    <property type="nucleotide sequence ID" value="XM_002290794.1"/>
</dbReference>
<dbReference type="AlphaFoldDB" id="B8C3K9"/>
<dbReference type="OMA" id="NAMEAWI"/>
<dbReference type="EMBL" id="CM000642">
    <property type="protein sequence ID" value="EED92582.1"/>
    <property type="molecule type" value="Genomic_DNA"/>
</dbReference>
<dbReference type="GeneID" id="7444855"/>
<dbReference type="Proteomes" id="UP000001449">
    <property type="component" value="Chromosome 5"/>
</dbReference>
<dbReference type="Pfam" id="PF13812">
    <property type="entry name" value="PPR_3"/>
    <property type="match status" value="3"/>
</dbReference>